<feature type="non-terminal residue" evidence="2">
    <location>
        <position position="75"/>
    </location>
</feature>
<feature type="region of interest" description="Disordered" evidence="1">
    <location>
        <begin position="1"/>
        <end position="42"/>
    </location>
</feature>
<dbReference type="EMBL" id="BARW01024078">
    <property type="protein sequence ID" value="GAI88663.1"/>
    <property type="molecule type" value="Genomic_DNA"/>
</dbReference>
<sequence>MHEGTIKNVEHRVLLNKREKKSRVRSEKEKNGLPSSSPTLGLKLEPEIPSIQPVLKAIDLTKKFGDFTAVDHINF</sequence>
<organism evidence="2">
    <name type="scientific">marine sediment metagenome</name>
    <dbReference type="NCBI Taxonomy" id="412755"/>
    <lineage>
        <taxon>unclassified sequences</taxon>
        <taxon>metagenomes</taxon>
        <taxon>ecological metagenomes</taxon>
    </lineage>
</organism>
<evidence type="ECO:0000256" key="1">
    <source>
        <dbReference type="SAM" id="MobiDB-lite"/>
    </source>
</evidence>
<comment type="caution">
    <text evidence="2">The sequence shown here is derived from an EMBL/GenBank/DDBJ whole genome shotgun (WGS) entry which is preliminary data.</text>
</comment>
<evidence type="ECO:0000313" key="2">
    <source>
        <dbReference type="EMBL" id="GAI88663.1"/>
    </source>
</evidence>
<name>X1S6X6_9ZZZZ</name>
<dbReference type="AlphaFoldDB" id="X1S6X6"/>
<accession>X1S6X6</accession>
<gene>
    <name evidence="2" type="ORF">S12H4_39780</name>
</gene>
<reference evidence="2" key="1">
    <citation type="journal article" date="2014" name="Front. Microbiol.">
        <title>High frequency of phylogenetically diverse reductive dehalogenase-homologous genes in deep subseafloor sedimentary metagenomes.</title>
        <authorList>
            <person name="Kawai M."/>
            <person name="Futagami T."/>
            <person name="Toyoda A."/>
            <person name="Takaki Y."/>
            <person name="Nishi S."/>
            <person name="Hori S."/>
            <person name="Arai W."/>
            <person name="Tsubouchi T."/>
            <person name="Morono Y."/>
            <person name="Uchiyama I."/>
            <person name="Ito T."/>
            <person name="Fujiyama A."/>
            <person name="Inagaki F."/>
            <person name="Takami H."/>
        </authorList>
    </citation>
    <scope>NUCLEOTIDE SEQUENCE</scope>
    <source>
        <strain evidence="2">Expedition CK06-06</strain>
    </source>
</reference>
<feature type="compositionally biased region" description="Basic and acidic residues" evidence="1">
    <location>
        <begin position="1"/>
        <end position="17"/>
    </location>
</feature>
<proteinExistence type="predicted"/>
<protein>
    <submittedName>
        <fullName evidence="2">Uncharacterized protein</fullName>
    </submittedName>
</protein>